<proteinExistence type="predicted"/>
<dbReference type="OrthoDB" id="1046747at2"/>
<evidence type="ECO:0000313" key="1">
    <source>
        <dbReference type="EMBL" id="PSL32248.1"/>
    </source>
</evidence>
<sequence>MNLRTSILLFIPLLSGCSAGVKTDIKSVSKTVTTTEYLVLNEDFARLDTIHKQRTIEKYDSNNNVLEEMDFLGKDLTCIGGYIYKYNDDGKKVEEYSVNKENEVVCKEIFSYSNNACEKIRIFADGKRTRSGSSYYDAKGNQVKQIHYYQDSTIMMETYYKYNSAKQEIEQGGTLDGKPKSIRFRKYDSNANISEQRTVDKNGNESIEKFAYEGFDNKGNWTVRKSTIDNIPHSVTMQSIEYK</sequence>
<reference evidence="1 2" key="1">
    <citation type="submission" date="2018-03" db="EMBL/GenBank/DDBJ databases">
        <title>Genomic Encyclopedia of Archaeal and Bacterial Type Strains, Phase II (KMG-II): from individual species to whole genera.</title>
        <authorList>
            <person name="Goeker M."/>
        </authorList>
    </citation>
    <scope>NUCLEOTIDE SEQUENCE [LARGE SCALE GENOMIC DNA]</scope>
    <source>
        <strain evidence="1 2">DSM 18107</strain>
    </source>
</reference>
<dbReference type="PROSITE" id="PS51257">
    <property type="entry name" value="PROKAR_LIPOPROTEIN"/>
    <property type="match status" value="1"/>
</dbReference>
<dbReference type="Proteomes" id="UP000240978">
    <property type="component" value="Unassembled WGS sequence"/>
</dbReference>
<dbReference type="RefSeq" id="WP_106602439.1">
    <property type="nucleotide sequence ID" value="NZ_PYGK01000004.1"/>
</dbReference>
<dbReference type="Gene3D" id="3.90.930.1">
    <property type="match status" value="1"/>
</dbReference>
<evidence type="ECO:0008006" key="3">
    <source>
        <dbReference type="Google" id="ProtNLM"/>
    </source>
</evidence>
<accession>A0A2P8GE33</accession>
<protein>
    <recommendedName>
        <fullName evidence="3">YD repeat-containing protein</fullName>
    </recommendedName>
</protein>
<dbReference type="AlphaFoldDB" id="A0A2P8GE33"/>
<name>A0A2P8GE33_9BACT</name>
<comment type="caution">
    <text evidence="1">The sequence shown here is derived from an EMBL/GenBank/DDBJ whole genome shotgun (WGS) entry which is preliminary data.</text>
</comment>
<keyword evidence="2" id="KW-1185">Reference proteome</keyword>
<dbReference type="EMBL" id="PYGK01000004">
    <property type="protein sequence ID" value="PSL32248.1"/>
    <property type="molecule type" value="Genomic_DNA"/>
</dbReference>
<gene>
    <name evidence="1" type="ORF">CLV42_104551</name>
</gene>
<evidence type="ECO:0000313" key="2">
    <source>
        <dbReference type="Proteomes" id="UP000240978"/>
    </source>
</evidence>
<organism evidence="1 2">
    <name type="scientific">Chitinophaga ginsengisoli</name>
    <dbReference type="NCBI Taxonomy" id="363837"/>
    <lineage>
        <taxon>Bacteria</taxon>
        <taxon>Pseudomonadati</taxon>
        <taxon>Bacteroidota</taxon>
        <taxon>Chitinophagia</taxon>
        <taxon>Chitinophagales</taxon>
        <taxon>Chitinophagaceae</taxon>
        <taxon>Chitinophaga</taxon>
    </lineage>
</organism>